<keyword evidence="3 6" id="KW-0812">Transmembrane</keyword>
<keyword evidence="4 6" id="KW-1133">Transmembrane helix</keyword>
<dbReference type="PANTHER" id="PTHR43124">
    <property type="entry name" value="PURINE EFFLUX PUMP PBUE"/>
    <property type="match status" value="1"/>
</dbReference>
<protein>
    <recommendedName>
        <fullName evidence="9">MFS transporter</fullName>
    </recommendedName>
</protein>
<evidence type="ECO:0000313" key="7">
    <source>
        <dbReference type="EMBL" id="MDA1361607.1"/>
    </source>
</evidence>
<dbReference type="Gene3D" id="1.20.1250.20">
    <property type="entry name" value="MFS general substrate transporter like domains"/>
    <property type="match status" value="1"/>
</dbReference>
<feature type="transmembrane region" description="Helical" evidence="6">
    <location>
        <begin position="95"/>
        <end position="117"/>
    </location>
</feature>
<dbReference type="EMBL" id="JAPZVP010000015">
    <property type="protein sequence ID" value="MDA1361607.1"/>
    <property type="molecule type" value="Genomic_DNA"/>
</dbReference>
<dbReference type="SUPFAM" id="SSF103473">
    <property type="entry name" value="MFS general substrate transporter"/>
    <property type="match status" value="1"/>
</dbReference>
<evidence type="ECO:0000256" key="2">
    <source>
        <dbReference type="ARBA" id="ARBA00022475"/>
    </source>
</evidence>
<evidence type="ECO:0000256" key="5">
    <source>
        <dbReference type="ARBA" id="ARBA00023136"/>
    </source>
</evidence>
<evidence type="ECO:0000256" key="3">
    <source>
        <dbReference type="ARBA" id="ARBA00022692"/>
    </source>
</evidence>
<dbReference type="Proteomes" id="UP001146067">
    <property type="component" value="Unassembled WGS sequence"/>
</dbReference>
<evidence type="ECO:0000313" key="8">
    <source>
        <dbReference type="Proteomes" id="UP001146067"/>
    </source>
</evidence>
<evidence type="ECO:0000256" key="1">
    <source>
        <dbReference type="ARBA" id="ARBA00004651"/>
    </source>
</evidence>
<keyword evidence="2" id="KW-1003">Cell membrane</keyword>
<reference evidence="7" key="1">
    <citation type="submission" date="2022-12" db="EMBL/GenBank/DDBJ databases">
        <title>Gycomyces niveus sp.nov.,a novel actinomycete isolated from soil in Shouguan.</title>
        <authorList>
            <person name="Yang X."/>
        </authorList>
    </citation>
    <scope>NUCLEOTIDE SEQUENCE</scope>
    <source>
        <strain evidence="7">NEAU-A15</strain>
    </source>
</reference>
<comment type="caution">
    <text evidence="7">The sequence shown here is derived from an EMBL/GenBank/DDBJ whole genome shotgun (WGS) entry which is preliminary data.</text>
</comment>
<dbReference type="GO" id="GO:0005886">
    <property type="term" value="C:plasma membrane"/>
    <property type="evidence" value="ECO:0007669"/>
    <property type="project" value="UniProtKB-SubCell"/>
</dbReference>
<dbReference type="GO" id="GO:0022857">
    <property type="term" value="F:transmembrane transporter activity"/>
    <property type="evidence" value="ECO:0007669"/>
    <property type="project" value="TreeGrafter"/>
</dbReference>
<feature type="transmembrane region" description="Helical" evidence="6">
    <location>
        <begin position="68"/>
        <end position="89"/>
    </location>
</feature>
<sequence length="127" mass="12962">MSRYPRATFAAVATAIAPSTLLLPVLGHGLFGAIALLAVWGMAYGGVPVCSQTWFAKSAPRSIEASSVLFTTSIQATIAVGALAGGVVVDRASPAAIMSLGGVVAALSALIVCAHYAKRVPWPEPKR</sequence>
<dbReference type="InterPro" id="IPR050189">
    <property type="entry name" value="MFS_Efflux_Transporters"/>
</dbReference>
<feature type="transmembrane region" description="Helical" evidence="6">
    <location>
        <begin position="32"/>
        <end position="56"/>
    </location>
</feature>
<proteinExistence type="predicted"/>
<accession>A0A9X3PD79</accession>
<evidence type="ECO:0000256" key="6">
    <source>
        <dbReference type="SAM" id="Phobius"/>
    </source>
</evidence>
<comment type="subcellular location">
    <subcellularLocation>
        <location evidence="1">Cell membrane</location>
        <topology evidence="1">Multi-pass membrane protein</topology>
    </subcellularLocation>
</comment>
<dbReference type="AlphaFoldDB" id="A0A9X3PD79"/>
<gene>
    <name evidence="7" type="ORF">O1R50_18410</name>
</gene>
<name>A0A9X3PD79_9ACTN</name>
<keyword evidence="8" id="KW-1185">Reference proteome</keyword>
<dbReference type="PANTHER" id="PTHR43124:SF3">
    <property type="entry name" value="CHLORAMPHENICOL EFFLUX PUMP RV0191"/>
    <property type="match status" value="1"/>
</dbReference>
<keyword evidence="5 6" id="KW-0472">Membrane</keyword>
<evidence type="ECO:0008006" key="9">
    <source>
        <dbReference type="Google" id="ProtNLM"/>
    </source>
</evidence>
<organism evidence="7 8">
    <name type="scientific">Glycomyces luteolus</name>
    <dbReference type="NCBI Taxonomy" id="2670330"/>
    <lineage>
        <taxon>Bacteria</taxon>
        <taxon>Bacillati</taxon>
        <taxon>Actinomycetota</taxon>
        <taxon>Actinomycetes</taxon>
        <taxon>Glycomycetales</taxon>
        <taxon>Glycomycetaceae</taxon>
        <taxon>Glycomyces</taxon>
    </lineage>
</organism>
<evidence type="ECO:0000256" key="4">
    <source>
        <dbReference type="ARBA" id="ARBA00022989"/>
    </source>
</evidence>
<dbReference type="InterPro" id="IPR036259">
    <property type="entry name" value="MFS_trans_sf"/>
</dbReference>